<evidence type="ECO:0000259" key="4">
    <source>
        <dbReference type="PROSITE" id="PS50893"/>
    </source>
</evidence>
<dbReference type="PANTHER" id="PTHR42788">
    <property type="entry name" value="TAURINE IMPORT ATP-BINDING PROTEIN-RELATED"/>
    <property type="match status" value="1"/>
</dbReference>
<evidence type="ECO:0000256" key="1">
    <source>
        <dbReference type="ARBA" id="ARBA00022448"/>
    </source>
</evidence>
<dbReference type="GO" id="GO:0016887">
    <property type="term" value="F:ATP hydrolysis activity"/>
    <property type="evidence" value="ECO:0007669"/>
    <property type="project" value="InterPro"/>
</dbReference>
<dbReference type="InterPro" id="IPR050166">
    <property type="entry name" value="ABC_transporter_ATP-bind"/>
</dbReference>
<dbReference type="InterPro" id="IPR017871">
    <property type="entry name" value="ABC_transporter-like_CS"/>
</dbReference>
<evidence type="ECO:0000256" key="3">
    <source>
        <dbReference type="ARBA" id="ARBA00022840"/>
    </source>
</evidence>
<protein>
    <submittedName>
        <fullName evidence="5">Nitrate ABC transporter ATP-binding protein</fullName>
    </submittedName>
</protein>
<feature type="domain" description="ABC transporter" evidence="4">
    <location>
        <begin position="11"/>
        <end position="246"/>
    </location>
</feature>
<dbReference type="Proteomes" id="UP000057609">
    <property type="component" value="Chromosome"/>
</dbReference>
<accession>A0A0B5BCA1</accession>
<dbReference type="InterPro" id="IPR018632">
    <property type="entry name" value="AAA-associated_dom_C"/>
</dbReference>
<evidence type="ECO:0000256" key="2">
    <source>
        <dbReference type="ARBA" id="ARBA00022741"/>
    </source>
</evidence>
<dbReference type="InterPro" id="IPR003439">
    <property type="entry name" value="ABC_transporter-like_ATP-bd"/>
</dbReference>
<proteinExistence type="predicted"/>
<dbReference type="Pfam" id="PF09821">
    <property type="entry name" value="AAA_assoc_C"/>
    <property type="match status" value="1"/>
</dbReference>
<dbReference type="RefSeq" id="WP_039739841.1">
    <property type="nucleotide sequence ID" value="NZ_CP009788.1"/>
</dbReference>
<dbReference type="SMART" id="SM00382">
    <property type="entry name" value="AAA"/>
    <property type="match status" value="1"/>
</dbReference>
<dbReference type="PROSITE" id="PS00211">
    <property type="entry name" value="ABC_TRANSPORTER_1"/>
    <property type="match status" value="1"/>
</dbReference>
<dbReference type="EMBL" id="CP009788">
    <property type="protein sequence ID" value="AJE02195.1"/>
    <property type="molecule type" value="Genomic_DNA"/>
</dbReference>
<dbReference type="InterPro" id="IPR027417">
    <property type="entry name" value="P-loop_NTPase"/>
</dbReference>
<dbReference type="AlphaFoldDB" id="A0A0B5BCA1"/>
<gene>
    <name evidence="5" type="ORF">GPICK_01330</name>
</gene>
<dbReference type="CDD" id="cd03293">
    <property type="entry name" value="ABC_NrtD_SsuB_transporters"/>
    <property type="match status" value="1"/>
</dbReference>
<dbReference type="Pfam" id="PF00005">
    <property type="entry name" value="ABC_tran"/>
    <property type="match status" value="1"/>
</dbReference>
<dbReference type="STRING" id="345632.GPICK_01330"/>
<reference evidence="5 6" key="1">
    <citation type="journal article" date="2015" name="Genome Announc.">
        <title>Complete Genome of Geobacter pickeringii G13T, a Metal-Reducing Isolate from Sedimentary Kaolin Deposits.</title>
        <authorList>
            <person name="Badalamenti J.P."/>
            <person name="Bond D.R."/>
        </authorList>
    </citation>
    <scope>NUCLEOTIDE SEQUENCE [LARGE SCALE GENOMIC DNA]</scope>
    <source>
        <strain evidence="5 6">G13</strain>
    </source>
</reference>
<dbReference type="InterPro" id="IPR003593">
    <property type="entry name" value="AAA+_ATPase"/>
</dbReference>
<organism evidence="5 6">
    <name type="scientific">Geobacter pickeringii</name>
    <dbReference type="NCBI Taxonomy" id="345632"/>
    <lineage>
        <taxon>Bacteria</taxon>
        <taxon>Pseudomonadati</taxon>
        <taxon>Thermodesulfobacteriota</taxon>
        <taxon>Desulfuromonadia</taxon>
        <taxon>Geobacterales</taxon>
        <taxon>Geobacteraceae</taxon>
        <taxon>Geobacter</taxon>
    </lineage>
</organism>
<evidence type="ECO:0000313" key="6">
    <source>
        <dbReference type="Proteomes" id="UP000057609"/>
    </source>
</evidence>
<dbReference type="PROSITE" id="PS50893">
    <property type="entry name" value="ABC_TRANSPORTER_2"/>
    <property type="match status" value="1"/>
</dbReference>
<dbReference type="SUPFAM" id="SSF52540">
    <property type="entry name" value="P-loop containing nucleoside triphosphate hydrolases"/>
    <property type="match status" value="1"/>
</dbReference>
<keyword evidence="2" id="KW-0547">Nucleotide-binding</keyword>
<dbReference type="OrthoDB" id="9809450at2"/>
<name>A0A0B5BCA1_9BACT</name>
<keyword evidence="3 5" id="KW-0067">ATP-binding</keyword>
<sequence length="437" mass="48433">MEALRTDNTLLRLTNIKKSYKKSEGDEHLVLDGVDLTISEGEIVALLGRSGSGKSTLLRIISGLTRQVSGDVLYCGEPVNGPMDGLAMVFQTFALFPWLTVLENVELGLEAKKVPREERRRRALAAIDLIGLDGFESAYPKELSGGMRQRVGFARALVVEPTLLLMDEAFSALDVLTAETLRTDLIELWLERRIPTRGILLVSHNIEEAVLLADRIVVLGNTPGRVIAEVTVPLPQPRDREAPAFRQIVDEVYALMTRRPRGAKAEAVPLSHRLPEAHVNRLAGLMEALASEPYSGKADLPELADQMGFGVDQLFPLLEALDILAFARVEGGDVELTASGKSFVDADILRRKEIFAEHLIRHVSLAAHVRRILDDRPGNRTKEDRFLRELEDFFSEDEAERVLRVAIEWGRYAELFAYDEGAGILSLENPVGGGEEE</sequence>
<keyword evidence="6" id="KW-1185">Reference proteome</keyword>
<dbReference type="Gene3D" id="3.40.50.300">
    <property type="entry name" value="P-loop containing nucleotide triphosphate hydrolases"/>
    <property type="match status" value="1"/>
</dbReference>
<dbReference type="GO" id="GO:0005524">
    <property type="term" value="F:ATP binding"/>
    <property type="evidence" value="ECO:0007669"/>
    <property type="project" value="UniProtKB-KW"/>
</dbReference>
<keyword evidence="1" id="KW-0813">Transport</keyword>
<dbReference type="PANTHER" id="PTHR42788:SF13">
    <property type="entry name" value="ALIPHATIC SULFONATES IMPORT ATP-BINDING PROTEIN SSUB"/>
    <property type="match status" value="1"/>
</dbReference>
<dbReference type="HOGENOM" id="CLU_027829_1_1_7"/>
<evidence type="ECO:0000313" key="5">
    <source>
        <dbReference type="EMBL" id="AJE02195.1"/>
    </source>
</evidence>
<dbReference type="KEGG" id="gpi:GPICK_01330"/>